<evidence type="ECO:0000313" key="4">
    <source>
        <dbReference type="Proteomes" id="UP000324065"/>
    </source>
</evidence>
<dbReference type="AlphaFoldDB" id="A0A5M6IB94"/>
<name>A0A5M6IB94_9PROT</name>
<feature type="region of interest" description="Disordered" evidence="1">
    <location>
        <begin position="110"/>
        <end position="131"/>
    </location>
</feature>
<dbReference type="Proteomes" id="UP000324065">
    <property type="component" value="Unassembled WGS sequence"/>
</dbReference>
<dbReference type="InterPro" id="IPR035437">
    <property type="entry name" value="SNase_OB-fold_sf"/>
</dbReference>
<dbReference type="OrthoDB" id="9805504at2"/>
<sequence>MTIIMMTSAYATDTLTGQVTHVRDGDTIVVSGQPIRLQGLHAPELADPGGPEAARFMRTLVGGRIVTCTLTGERSYDRMIGVCSIDHHDIAAALVRAGLGRDCPRFSGGRYAEDEQPEAQRMPLPGYCVSR</sequence>
<reference evidence="3 4" key="1">
    <citation type="submission" date="2019-09" db="EMBL/GenBank/DDBJ databases">
        <title>Genome sequence of Roseospira marina, one of the more divergent members of the non-sulfur purple photosynthetic bacterial family, the Rhodospirillaceae.</title>
        <authorList>
            <person name="Meyer T."/>
            <person name="Kyndt J."/>
        </authorList>
    </citation>
    <scope>NUCLEOTIDE SEQUENCE [LARGE SCALE GENOMIC DNA]</scope>
    <source>
        <strain evidence="3 4">DSM 15113</strain>
    </source>
</reference>
<accession>A0A5M6IB94</accession>
<dbReference type="Gene3D" id="2.40.50.90">
    <property type="match status" value="1"/>
</dbReference>
<feature type="domain" description="TNase-like" evidence="2">
    <location>
        <begin position="13"/>
        <end position="101"/>
    </location>
</feature>
<evidence type="ECO:0000259" key="2">
    <source>
        <dbReference type="PROSITE" id="PS50830"/>
    </source>
</evidence>
<protein>
    <submittedName>
        <fullName evidence="3">Thermonuclease family protein</fullName>
    </submittedName>
</protein>
<dbReference type="InterPro" id="IPR016071">
    <property type="entry name" value="Staphylococal_nuclease_OB-fold"/>
</dbReference>
<organism evidence="3 4">
    <name type="scientific">Roseospira marina</name>
    <dbReference type="NCBI Taxonomy" id="140057"/>
    <lineage>
        <taxon>Bacteria</taxon>
        <taxon>Pseudomonadati</taxon>
        <taxon>Pseudomonadota</taxon>
        <taxon>Alphaproteobacteria</taxon>
        <taxon>Rhodospirillales</taxon>
        <taxon>Rhodospirillaceae</taxon>
        <taxon>Roseospira</taxon>
    </lineage>
</organism>
<keyword evidence="4" id="KW-1185">Reference proteome</keyword>
<dbReference type="EMBL" id="VWPJ01000009">
    <property type="protein sequence ID" value="KAA5605516.1"/>
    <property type="molecule type" value="Genomic_DNA"/>
</dbReference>
<comment type="caution">
    <text evidence="3">The sequence shown here is derived from an EMBL/GenBank/DDBJ whole genome shotgun (WGS) entry which is preliminary data.</text>
</comment>
<proteinExistence type="predicted"/>
<dbReference type="Pfam" id="PF00565">
    <property type="entry name" value="SNase"/>
    <property type="match status" value="1"/>
</dbReference>
<evidence type="ECO:0000313" key="3">
    <source>
        <dbReference type="EMBL" id="KAA5605516.1"/>
    </source>
</evidence>
<dbReference type="PROSITE" id="PS50830">
    <property type="entry name" value="TNASE_3"/>
    <property type="match status" value="1"/>
</dbReference>
<dbReference type="SUPFAM" id="SSF50199">
    <property type="entry name" value="Staphylococcal nuclease"/>
    <property type="match status" value="1"/>
</dbReference>
<evidence type="ECO:0000256" key="1">
    <source>
        <dbReference type="SAM" id="MobiDB-lite"/>
    </source>
</evidence>
<gene>
    <name evidence="3" type="ORF">F1188_10950</name>
</gene>
<dbReference type="SMART" id="SM00318">
    <property type="entry name" value="SNc"/>
    <property type="match status" value="1"/>
</dbReference>